<accession>A0ABQ5K725</accession>
<comment type="caution">
    <text evidence="2">The sequence shown here is derived from an EMBL/GenBank/DDBJ whole genome shotgun (WGS) entry which is preliminary data.</text>
</comment>
<reference evidence="2" key="1">
    <citation type="submission" date="2022-03" db="EMBL/GenBank/DDBJ databases">
        <title>Draft genome sequence of Aduncisulcus paluster, a free-living microaerophilic Fornicata.</title>
        <authorList>
            <person name="Yuyama I."/>
            <person name="Kume K."/>
            <person name="Tamura T."/>
            <person name="Inagaki Y."/>
            <person name="Hashimoto T."/>
        </authorList>
    </citation>
    <scope>NUCLEOTIDE SEQUENCE</scope>
    <source>
        <strain evidence="2">NY0171</strain>
    </source>
</reference>
<protein>
    <submittedName>
        <fullName evidence="2">Uncharacterized protein</fullName>
    </submittedName>
</protein>
<organism evidence="2 3">
    <name type="scientific">Aduncisulcus paluster</name>
    <dbReference type="NCBI Taxonomy" id="2918883"/>
    <lineage>
        <taxon>Eukaryota</taxon>
        <taxon>Metamonada</taxon>
        <taxon>Carpediemonas-like organisms</taxon>
        <taxon>Aduncisulcus</taxon>
    </lineage>
</organism>
<evidence type="ECO:0000313" key="2">
    <source>
        <dbReference type="EMBL" id="GKT28330.1"/>
    </source>
</evidence>
<gene>
    <name evidence="2" type="ORF">ADUPG1_000586</name>
</gene>
<feature type="non-terminal residue" evidence="2">
    <location>
        <position position="129"/>
    </location>
</feature>
<dbReference type="Proteomes" id="UP001057375">
    <property type="component" value="Unassembled WGS sequence"/>
</dbReference>
<keyword evidence="3" id="KW-1185">Reference proteome</keyword>
<feature type="compositionally biased region" description="Polar residues" evidence="1">
    <location>
        <begin position="50"/>
        <end position="59"/>
    </location>
</feature>
<feature type="region of interest" description="Disordered" evidence="1">
    <location>
        <begin position="34"/>
        <end position="129"/>
    </location>
</feature>
<proteinExistence type="predicted"/>
<name>A0ABQ5K725_9EUKA</name>
<dbReference type="EMBL" id="BQXS01000246">
    <property type="protein sequence ID" value="GKT28330.1"/>
    <property type="molecule type" value="Genomic_DNA"/>
</dbReference>
<evidence type="ECO:0000313" key="3">
    <source>
        <dbReference type="Proteomes" id="UP001057375"/>
    </source>
</evidence>
<evidence type="ECO:0000256" key="1">
    <source>
        <dbReference type="SAM" id="MobiDB-lite"/>
    </source>
</evidence>
<sequence length="129" mass="14937">MSEYSEDYSSEYASDEQPKIVQVDIFAVKAKIDSAKRKQEQKDKLKRAQLKQQMKTASDVTELFQEHPQSHGEFKEGTYNKDHDFGSCSNPQRSSHNQFHPYRRPIPPPRQKVVVESDPLPSHPKEIIP</sequence>
<feature type="compositionally biased region" description="Basic and acidic residues" evidence="1">
    <location>
        <begin position="34"/>
        <end position="43"/>
    </location>
</feature>
<feature type="compositionally biased region" description="Basic and acidic residues" evidence="1">
    <location>
        <begin position="64"/>
        <end position="85"/>
    </location>
</feature>
<feature type="compositionally biased region" description="Polar residues" evidence="1">
    <location>
        <begin position="87"/>
        <end position="98"/>
    </location>
</feature>